<dbReference type="Proteomes" id="UP000799118">
    <property type="component" value="Unassembled WGS sequence"/>
</dbReference>
<feature type="domain" description="Polyketide synthase-like phosphopantetheine-binding" evidence="3">
    <location>
        <begin position="290"/>
        <end position="370"/>
    </location>
</feature>
<dbReference type="InterPro" id="IPR036736">
    <property type="entry name" value="ACP-like_sf"/>
</dbReference>
<dbReference type="AlphaFoldDB" id="A0A6A4H5F6"/>
<reference evidence="4" key="1">
    <citation type="journal article" date="2019" name="Environ. Microbiol.">
        <title>Fungal ecological strategies reflected in gene transcription - a case study of two litter decomposers.</title>
        <authorList>
            <person name="Barbi F."/>
            <person name="Kohler A."/>
            <person name="Barry K."/>
            <person name="Baskaran P."/>
            <person name="Daum C."/>
            <person name="Fauchery L."/>
            <person name="Ihrmark K."/>
            <person name="Kuo A."/>
            <person name="LaButti K."/>
            <person name="Lipzen A."/>
            <person name="Morin E."/>
            <person name="Grigoriev I.V."/>
            <person name="Henrissat B."/>
            <person name="Lindahl B."/>
            <person name="Martin F."/>
        </authorList>
    </citation>
    <scope>NUCLEOTIDE SEQUENCE</scope>
    <source>
        <strain evidence="4">JB14</strain>
    </source>
</reference>
<dbReference type="GO" id="GO:0031177">
    <property type="term" value="F:phosphopantetheine binding"/>
    <property type="evidence" value="ECO:0007669"/>
    <property type="project" value="InterPro"/>
</dbReference>
<dbReference type="InterPro" id="IPR020806">
    <property type="entry name" value="PKS_PP-bd"/>
</dbReference>
<dbReference type="PANTHER" id="PTHR43439">
    <property type="entry name" value="PHENYLACETATE-COENZYME A LIGASE"/>
    <property type="match status" value="1"/>
</dbReference>
<dbReference type="InterPro" id="IPR009081">
    <property type="entry name" value="PP-bd_ACP"/>
</dbReference>
<evidence type="ECO:0000313" key="4">
    <source>
        <dbReference type="EMBL" id="KAE9392377.1"/>
    </source>
</evidence>
<dbReference type="InterPro" id="IPR051414">
    <property type="entry name" value="Adenylate-forming_Reductase"/>
</dbReference>
<accession>A0A6A4H5F6</accession>
<dbReference type="SUPFAM" id="SSF56801">
    <property type="entry name" value="Acetyl-CoA synthetase-like"/>
    <property type="match status" value="1"/>
</dbReference>
<keyword evidence="5" id="KW-1185">Reference proteome</keyword>
<proteinExistence type="predicted"/>
<dbReference type="SMART" id="SM00823">
    <property type="entry name" value="PKS_PP"/>
    <property type="match status" value="1"/>
</dbReference>
<dbReference type="Pfam" id="PF23562">
    <property type="entry name" value="AMP-binding_C_3"/>
    <property type="match status" value="1"/>
</dbReference>
<dbReference type="Pfam" id="PF00550">
    <property type="entry name" value="PP-binding"/>
    <property type="match status" value="1"/>
</dbReference>
<sequence>MISPEIILQNARLTQPDGLLVVPTFLSMWSHNEEAIKQLAQYTIVLFGGGPLPPSAGDYLVSRGVKLVTAYGATEIGLLIRGLVMAPEDWEYLQFSDRCTVRWVSQGDGTFEAQFLTTDLHHPAVENLPDVKGYATSDLFVPHPTDPKKWKIVGRVDDVVIHIIWRKDCAWSHGSNHLCYSLRDQPGLLVEPSAGNEVDVTDHVQVSAFRNLIWPLVEEANRIAPAFSRIFKELILIASPDKPLPRVGKGTVARKAAIASYEAEIDELYSVVESNSGGDSVEPPETWNEADVRSWLIGQITDIMSNSTPDPTKDLFEQGFDSLMSTILRLHIVSALRQSDCLAIAREVPPSLVYSYPTVGGLTKCILNLVGNPDIQSTPMKSHPHLIEEMIAKYSQGLDVSPPPPKVPPNTENHYVLLTGSTGNLGAELLAALVVNDSVHRIYALNRPSLKVSILNRHCARFEDKGLDVSLLTSPKLVFLESEACSDDLGLPQETINEVGATCVQKLTMIIHNAWRLDFNLSLSSFESHIKGARSLIDLARASYHSSNVRFLFTSSIASTQSWHTRKTPNPEPYPEAVVMDAAYAVGGGYGESKYVTERILAQSGLQMTSFRLGQVCGGEPYGAWATSDWLPILVKSSLTLNKLPNAHGYVSWVPMDANIRRALVREKGLSHDALPLIPFQQWVSEIQKYTNNPSDNLPALKLLDFFKLQAAADGRTGTGESLGLTPLKVENVKIVSRRMRDLEALDASIADKWVRYWVRAGM</sequence>
<keyword evidence="2" id="KW-0597">Phosphoprotein</keyword>
<protein>
    <recommendedName>
        <fullName evidence="3">Polyketide synthase-like phosphopantetheine-binding domain-containing protein</fullName>
    </recommendedName>
</protein>
<gene>
    <name evidence="4" type="ORF">BT96DRAFT_1000398</name>
</gene>
<evidence type="ECO:0000256" key="2">
    <source>
        <dbReference type="ARBA" id="ARBA00022553"/>
    </source>
</evidence>
<evidence type="ECO:0000313" key="5">
    <source>
        <dbReference type="Proteomes" id="UP000799118"/>
    </source>
</evidence>
<dbReference type="InterPro" id="IPR036291">
    <property type="entry name" value="NAD(P)-bd_dom_sf"/>
</dbReference>
<organism evidence="4 5">
    <name type="scientific">Gymnopus androsaceus JB14</name>
    <dbReference type="NCBI Taxonomy" id="1447944"/>
    <lineage>
        <taxon>Eukaryota</taxon>
        <taxon>Fungi</taxon>
        <taxon>Dikarya</taxon>
        <taxon>Basidiomycota</taxon>
        <taxon>Agaricomycotina</taxon>
        <taxon>Agaricomycetes</taxon>
        <taxon>Agaricomycetidae</taxon>
        <taxon>Agaricales</taxon>
        <taxon>Marasmiineae</taxon>
        <taxon>Omphalotaceae</taxon>
        <taxon>Gymnopus</taxon>
    </lineage>
</organism>
<evidence type="ECO:0000256" key="1">
    <source>
        <dbReference type="ARBA" id="ARBA00022450"/>
    </source>
</evidence>
<keyword evidence="1" id="KW-0596">Phosphopantetheine</keyword>
<dbReference type="SUPFAM" id="SSF51735">
    <property type="entry name" value="NAD(P)-binding Rossmann-fold domains"/>
    <property type="match status" value="1"/>
</dbReference>
<dbReference type="InterPro" id="IPR042099">
    <property type="entry name" value="ANL_N_sf"/>
</dbReference>
<dbReference type="OrthoDB" id="429813at2759"/>
<dbReference type="Pfam" id="PF07993">
    <property type="entry name" value="NAD_binding_4"/>
    <property type="match status" value="1"/>
</dbReference>
<name>A0A6A4H5F6_9AGAR</name>
<dbReference type="SUPFAM" id="SSF47336">
    <property type="entry name" value="ACP-like"/>
    <property type="match status" value="1"/>
</dbReference>
<dbReference type="Gene3D" id="3.40.50.720">
    <property type="entry name" value="NAD(P)-binding Rossmann-like Domain"/>
    <property type="match status" value="1"/>
</dbReference>
<dbReference type="EMBL" id="ML769597">
    <property type="protein sequence ID" value="KAE9392377.1"/>
    <property type="molecule type" value="Genomic_DNA"/>
</dbReference>
<evidence type="ECO:0000259" key="3">
    <source>
        <dbReference type="SMART" id="SM00823"/>
    </source>
</evidence>
<dbReference type="Gene3D" id="3.40.50.12780">
    <property type="entry name" value="N-terminal domain of ligase-like"/>
    <property type="match status" value="1"/>
</dbReference>
<dbReference type="PANTHER" id="PTHR43439:SF2">
    <property type="entry name" value="ENZYME, PUTATIVE (JCVI)-RELATED"/>
    <property type="match status" value="1"/>
</dbReference>
<dbReference type="InterPro" id="IPR013120">
    <property type="entry name" value="FAR_NAD-bd"/>
</dbReference>
<dbReference type="Gene3D" id="1.10.1200.10">
    <property type="entry name" value="ACP-like"/>
    <property type="match status" value="1"/>
</dbReference>